<sequence>MDIDSKRGIGAIIRQARTDEKQTQQKLADECSISRTYLADIEAGRYSPSVEVLTKLFENLDLDLNLIKNVVNTDK</sequence>
<dbReference type="SMART" id="SM00530">
    <property type="entry name" value="HTH_XRE"/>
    <property type="match status" value="1"/>
</dbReference>
<gene>
    <name evidence="2" type="ORF">EXM65_15860</name>
</gene>
<accession>A0A6M0SRQ7</accession>
<evidence type="ECO:0000313" key="2">
    <source>
        <dbReference type="EMBL" id="NFA44002.1"/>
    </source>
</evidence>
<evidence type="ECO:0000259" key="1">
    <source>
        <dbReference type="PROSITE" id="PS50943"/>
    </source>
</evidence>
<reference evidence="2 3" key="1">
    <citation type="submission" date="2019-02" db="EMBL/GenBank/DDBJ databases">
        <title>Genome sequencing of Clostridium botulinum clinical isolates.</title>
        <authorList>
            <person name="Brunt J."/>
            <person name="Van Vliet A.H.M."/>
            <person name="Stringer S.C."/>
            <person name="Grant K.A."/>
            <person name="Carter A.C."/>
            <person name="Peck M.W."/>
        </authorList>
    </citation>
    <scope>NUCLEOTIDE SEQUENCE [LARGE SCALE GENOMIC DNA]</scope>
    <source>
        <strain evidence="2 3">H113700579</strain>
    </source>
</reference>
<dbReference type="PROSITE" id="PS50943">
    <property type="entry name" value="HTH_CROC1"/>
    <property type="match status" value="1"/>
</dbReference>
<organism evidence="2 3">
    <name type="scientific">Clostridium botulinum</name>
    <dbReference type="NCBI Taxonomy" id="1491"/>
    <lineage>
        <taxon>Bacteria</taxon>
        <taxon>Bacillati</taxon>
        <taxon>Bacillota</taxon>
        <taxon>Clostridia</taxon>
        <taxon>Eubacteriales</taxon>
        <taxon>Clostridiaceae</taxon>
        <taxon>Clostridium</taxon>
    </lineage>
</organism>
<dbReference type="GO" id="GO:0003677">
    <property type="term" value="F:DNA binding"/>
    <property type="evidence" value="ECO:0007669"/>
    <property type="project" value="InterPro"/>
</dbReference>
<dbReference type="EMBL" id="SGKU01000056">
    <property type="protein sequence ID" value="NFA44002.1"/>
    <property type="molecule type" value="Genomic_DNA"/>
</dbReference>
<dbReference type="InterPro" id="IPR010982">
    <property type="entry name" value="Lambda_DNA-bd_dom_sf"/>
</dbReference>
<comment type="caution">
    <text evidence="2">The sequence shown here is derived from an EMBL/GenBank/DDBJ whole genome shotgun (WGS) entry which is preliminary data.</text>
</comment>
<dbReference type="AlphaFoldDB" id="A0A6M0SRQ7"/>
<dbReference type="CDD" id="cd00093">
    <property type="entry name" value="HTH_XRE"/>
    <property type="match status" value="1"/>
</dbReference>
<dbReference type="InterPro" id="IPR001387">
    <property type="entry name" value="Cro/C1-type_HTH"/>
</dbReference>
<feature type="domain" description="HTH cro/C1-type" evidence="1">
    <location>
        <begin position="13"/>
        <end position="67"/>
    </location>
</feature>
<dbReference type="Gene3D" id="1.10.260.40">
    <property type="entry name" value="lambda repressor-like DNA-binding domains"/>
    <property type="match status" value="1"/>
</dbReference>
<protein>
    <submittedName>
        <fullName evidence="2">XRE family transcriptional regulator</fullName>
    </submittedName>
</protein>
<name>A0A6M0SRQ7_CLOBO</name>
<proteinExistence type="predicted"/>
<dbReference type="SUPFAM" id="SSF47413">
    <property type="entry name" value="lambda repressor-like DNA-binding domains"/>
    <property type="match status" value="1"/>
</dbReference>
<evidence type="ECO:0000313" key="3">
    <source>
        <dbReference type="Proteomes" id="UP000472355"/>
    </source>
</evidence>
<dbReference type="RefSeq" id="WP_252227976.1">
    <property type="nucleotide sequence ID" value="NZ_QRCV01000002.1"/>
</dbReference>
<dbReference type="Proteomes" id="UP000472355">
    <property type="component" value="Unassembled WGS sequence"/>
</dbReference>
<dbReference type="Pfam" id="PF01381">
    <property type="entry name" value="HTH_3"/>
    <property type="match status" value="1"/>
</dbReference>